<accession>A0A8S3Y4Z1</accession>
<dbReference type="AlphaFoldDB" id="A0A8S3Y4Z1"/>
<comment type="caution">
    <text evidence="1">The sequence shown here is derived from an EMBL/GenBank/DDBJ whole genome shotgun (WGS) entry which is preliminary data.</text>
</comment>
<dbReference type="Proteomes" id="UP000691718">
    <property type="component" value="Unassembled WGS sequence"/>
</dbReference>
<protein>
    <submittedName>
        <fullName evidence="1">(apollo) hypothetical protein</fullName>
    </submittedName>
</protein>
<gene>
    <name evidence="1" type="ORF">PAPOLLO_LOCUS25703</name>
</gene>
<dbReference type="EMBL" id="CAJQZP010001554">
    <property type="protein sequence ID" value="CAG5053588.1"/>
    <property type="molecule type" value="Genomic_DNA"/>
</dbReference>
<reference evidence="1" key="1">
    <citation type="submission" date="2021-04" db="EMBL/GenBank/DDBJ databases">
        <authorList>
            <person name="Tunstrom K."/>
        </authorList>
    </citation>
    <scope>NUCLEOTIDE SEQUENCE</scope>
</reference>
<organism evidence="1 2">
    <name type="scientific">Parnassius apollo</name>
    <name type="common">Apollo butterfly</name>
    <name type="synonym">Papilio apollo</name>
    <dbReference type="NCBI Taxonomy" id="110799"/>
    <lineage>
        <taxon>Eukaryota</taxon>
        <taxon>Metazoa</taxon>
        <taxon>Ecdysozoa</taxon>
        <taxon>Arthropoda</taxon>
        <taxon>Hexapoda</taxon>
        <taxon>Insecta</taxon>
        <taxon>Pterygota</taxon>
        <taxon>Neoptera</taxon>
        <taxon>Endopterygota</taxon>
        <taxon>Lepidoptera</taxon>
        <taxon>Glossata</taxon>
        <taxon>Ditrysia</taxon>
        <taxon>Papilionoidea</taxon>
        <taxon>Papilionidae</taxon>
        <taxon>Parnassiinae</taxon>
        <taxon>Parnassini</taxon>
        <taxon>Parnassius</taxon>
        <taxon>Parnassius</taxon>
    </lineage>
</organism>
<evidence type="ECO:0000313" key="1">
    <source>
        <dbReference type="EMBL" id="CAG5053588.1"/>
    </source>
</evidence>
<name>A0A8S3Y4Z1_PARAO</name>
<keyword evidence="2" id="KW-1185">Reference proteome</keyword>
<sequence length="83" mass="9685">MQYVALRQSKKDMGQEFYAYYSKKEENIKKQREDVSQNLKRSADKMKETCSKKFKDVFVGSTVLIDVPKVDKGLLQIVLEGLY</sequence>
<dbReference type="OrthoDB" id="5836254at2759"/>
<proteinExistence type="predicted"/>
<evidence type="ECO:0000313" key="2">
    <source>
        <dbReference type="Proteomes" id="UP000691718"/>
    </source>
</evidence>